<evidence type="ECO:0000313" key="2">
    <source>
        <dbReference type="Proteomes" id="UP000005275"/>
    </source>
</evidence>
<protein>
    <submittedName>
        <fullName evidence="1">Uncharacterized protein</fullName>
    </submittedName>
</protein>
<gene>
    <name evidence="1" type="ORF">MARPU_06840</name>
</gene>
<dbReference type="HOGENOM" id="CLU_2423467_0_0_6"/>
<accession>W0E269</accession>
<organism evidence="1 2">
    <name type="scientific">Marichromatium purpuratum 984</name>
    <dbReference type="NCBI Taxonomy" id="765910"/>
    <lineage>
        <taxon>Bacteria</taxon>
        <taxon>Pseudomonadati</taxon>
        <taxon>Pseudomonadota</taxon>
        <taxon>Gammaproteobacteria</taxon>
        <taxon>Chromatiales</taxon>
        <taxon>Chromatiaceae</taxon>
        <taxon>Marichromatium</taxon>
    </lineage>
</organism>
<proteinExistence type="predicted"/>
<dbReference type="KEGG" id="mpur:MARPU_06840"/>
<name>W0E269_MARPU</name>
<evidence type="ECO:0000313" key="1">
    <source>
        <dbReference type="EMBL" id="AHF03613.1"/>
    </source>
</evidence>
<keyword evidence="2" id="KW-1185">Reference proteome</keyword>
<reference evidence="1 2" key="1">
    <citation type="submission" date="2013-12" db="EMBL/GenBank/DDBJ databases">
        <authorList>
            <consortium name="DOE Joint Genome Institute"/>
            <person name="Bryant D.A."/>
            <person name="Huntemann M."/>
            <person name="Han J."/>
            <person name="Chen A."/>
            <person name="Kyrpides N."/>
            <person name="Mavromatis K."/>
            <person name="Markowitz V."/>
            <person name="Palaniappan K."/>
            <person name="Ivanova N."/>
            <person name="Schaumberg A."/>
            <person name="Pati A."/>
            <person name="Liolios K."/>
            <person name="Nordberg H.P."/>
            <person name="Cantor M.N."/>
            <person name="Hua S.X."/>
            <person name="Woyke T."/>
        </authorList>
    </citation>
    <scope>NUCLEOTIDE SEQUENCE [LARGE SCALE GENOMIC DNA]</scope>
    <source>
        <strain evidence="1 2">984</strain>
    </source>
</reference>
<dbReference type="AlphaFoldDB" id="W0E269"/>
<dbReference type="EMBL" id="CP007031">
    <property type="protein sequence ID" value="AHF03613.1"/>
    <property type="molecule type" value="Genomic_DNA"/>
</dbReference>
<dbReference type="STRING" id="765910.MARPU_06840"/>
<sequence>MRPSCRRGSIRWSLVAGRWSLVAGRWSLVAGRWSLVAGRWRHYNQVLRCDICQCVSVVPDSRLYDLLILSLDSRRPADVRRPGVESIGVPR</sequence>
<dbReference type="Proteomes" id="UP000005275">
    <property type="component" value="Chromosome"/>
</dbReference>